<protein>
    <submittedName>
        <fullName evidence="2">Uncharacterized protein</fullName>
    </submittedName>
</protein>
<name>A0ABV2JW56_9GAMM</name>
<dbReference type="EMBL" id="JBEPMU010000004">
    <property type="protein sequence ID" value="MET3653066.1"/>
    <property type="molecule type" value="Genomic_DNA"/>
</dbReference>
<evidence type="ECO:0000313" key="3">
    <source>
        <dbReference type="Proteomes" id="UP001549184"/>
    </source>
</evidence>
<accession>A0ABV2JW56</accession>
<reference evidence="2 3" key="1">
    <citation type="submission" date="2024-06" db="EMBL/GenBank/DDBJ databases">
        <title>Sorghum-associated microbial communities from plants grown in Nebraska, USA.</title>
        <authorList>
            <person name="Schachtman D."/>
        </authorList>
    </citation>
    <scope>NUCLEOTIDE SEQUENCE [LARGE SCALE GENOMIC DNA]</scope>
    <source>
        <strain evidence="2 3">1073</strain>
    </source>
</reference>
<sequence>MLGCRVVAIWLACGGLPTSCRRPGYFSLLAQRKVTKRNGPRMTRLPGAARKVRVRVAGFFDRASLSCRKTGRHPCRPPYGLSSTRPPLSYGDPEEPRAKARLRDASASTRPSPRPSPARGEGEVRCIAYDLEERSQAKADARRGSALSPQRFGRVAQRYGVSAVWPPMGVPSQPSSSARAYPNTMLRAFALKAIFFGLLFFDSGHPALRPSGRLRRSHALLRMRGPAKEK</sequence>
<keyword evidence="3" id="KW-1185">Reference proteome</keyword>
<evidence type="ECO:0000313" key="2">
    <source>
        <dbReference type="EMBL" id="MET3653066.1"/>
    </source>
</evidence>
<feature type="region of interest" description="Disordered" evidence="1">
    <location>
        <begin position="74"/>
        <end position="123"/>
    </location>
</feature>
<dbReference type="Proteomes" id="UP001549184">
    <property type="component" value="Unassembled WGS sequence"/>
</dbReference>
<feature type="compositionally biased region" description="Basic and acidic residues" evidence="1">
    <location>
        <begin position="94"/>
        <end position="104"/>
    </location>
</feature>
<gene>
    <name evidence="2" type="ORF">ABIC75_002802</name>
</gene>
<organism evidence="2 3">
    <name type="scientific">Dyella japonica</name>
    <dbReference type="NCBI Taxonomy" id="231455"/>
    <lineage>
        <taxon>Bacteria</taxon>
        <taxon>Pseudomonadati</taxon>
        <taxon>Pseudomonadota</taxon>
        <taxon>Gammaproteobacteria</taxon>
        <taxon>Lysobacterales</taxon>
        <taxon>Rhodanobacteraceae</taxon>
        <taxon>Dyella</taxon>
    </lineage>
</organism>
<comment type="caution">
    <text evidence="2">The sequence shown here is derived from an EMBL/GenBank/DDBJ whole genome shotgun (WGS) entry which is preliminary data.</text>
</comment>
<proteinExistence type="predicted"/>
<evidence type="ECO:0000256" key="1">
    <source>
        <dbReference type="SAM" id="MobiDB-lite"/>
    </source>
</evidence>